<keyword evidence="5" id="KW-1185">Reference proteome</keyword>
<dbReference type="CDD" id="cd00761">
    <property type="entry name" value="Glyco_tranf_GTA_type"/>
    <property type="match status" value="1"/>
</dbReference>
<dbReference type="AlphaFoldDB" id="A0A3N0I9B1"/>
<feature type="domain" description="Glycosyltransferase 2-like" evidence="3">
    <location>
        <begin position="15"/>
        <end position="131"/>
    </location>
</feature>
<evidence type="ECO:0000256" key="2">
    <source>
        <dbReference type="ARBA" id="ARBA00022679"/>
    </source>
</evidence>
<reference evidence="5" key="1">
    <citation type="submission" date="2018-05" db="EMBL/GenBank/DDBJ databases">
        <title>Genome Sequencing of selected type strains of the family Eggerthellaceae.</title>
        <authorList>
            <person name="Danylec N."/>
            <person name="Stoll D.A."/>
            <person name="Doetsch A."/>
            <person name="Huch M."/>
        </authorList>
    </citation>
    <scope>NUCLEOTIDE SEQUENCE [LARGE SCALE GENOMIC DNA]</scope>
    <source>
        <strain evidence="5">DSM 22006</strain>
    </source>
</reference>
<proteinExistence type="predicted"/>
<dbReference type="SUPFAM" id="SSF53448">
    <property type="entry name" value="Nucleotide-diphospho-sugar transferases"/>
    <property type="match status" value="1"/>
</dbReference>
<keyword evidence="1" id="KW-0328">Glycosyltransferase</keyword>
<sequence>MQAEVSQTSDRPAISIVIPVFNAEGTLDECIESLKAQTFGDWEAVCVNDGSHDGSLEKLQRFAEEDARIRMFTQENAGPSAARNAALDAARGEIVMFLDCDDWYEPNACETVRDAFRDNEVDIMAFGATCVPESAAPKHVRDLLSPGDEIIVGFTPDVLFSKHAQPYIARIAARRTFLDEHHVRFATNIKLAEDTAFLFEAYPHARKTVLSSAKLYNYRMNGESITHGLNSANATKAKLDQHLAAIEHILANWRKNKLVDLCSGRMVEWILDFTLFDISRLSVEQQANYIERLDNLLAETFGNYPALPHKTAVKKAAEHVSKHECSKLFSGLSAKLAFVRFFVATRGLKQCIERFL</sequence>
<dbReference type="GO" id="GO:0016757">
    <property type="term" value="F:glycosyltransferase activity"/>
    <property type="evidence" value="ECO:0007669"/>
    <property type="project" value="UniProtKB-KW"/>
</dbReference>
<accession>A0A3N0I9B1</accession>
<dbReference type="PANTHER" id="PTHR22916">
    <property type="entry name" value="GLYCOSYLTRANSFERASE"/>
    <property type="match status" value="1"/>
</dbReference>
<keyword evidence="2" id="KW-0808">Transferase</keyword>
<evidence type="ECO:0000259" key="3">
    <source>
        <dbReference type="Pfam" id="PF00535"/>
    </source>
</evidence>
<dbReference type="InterPro" id="IPR029044">
    <property type="entry name" value="Nucleotide-diphossugar_trans"/>
</dbReference>
<name>A0A3N0I9B1_9ACTN</name>
<organism evidence="4 5">
    <name type="scientific">Slackia isoflavoniconvertens</name>
    <dbReference type="NCBI Taxonomy" id="572010"/>
    <lineage>
        <taxon>Bacteria</taxon>
        <taxon>Bacillati</taxon>
        <taxon>Actinomycetota</taxon>
        <taxon>Coriobacteriia</taxon>
        <taxon>Eggerthellales</taxon>
        <taxon>Eggerthellaceae</taxon>
        <taxon>Slackia</taxon>
    </lineage>
</organism>
<dbReference type="GeneID" id="98663394"/>
<dbReference type="Gene3D" id="3.90.550.10">
    <property type="entry name" value="Spore Coat Polysaccharide Biosynthesis Protein SpsA, Chain A"/>
    <property type="match status" value="1"/>
</dbReference>
<dbReference type="PANTHER" id="PTHR22916:SF51">
    <property type="entry name" value="GLYCOSYLTRANSFERASE EPSH-RELATED"/>
    <property type="match status" value="1"/>
</dbReference>
<dbReference type="EMBL" id="QIBZ01000019">
    <property type="protein sequence ID" value="RNM33186.1"/>
    <property type="molecule type" value="Genomic_DNA"/>
</dbReference>
<dbReference type="RefSeq" id="WP_123220094.1">
    <property type="nucleotide sequence ID" value="NZ_JACHYQ010000003.1"/>
</dbReference>
<evidence type="ECO:0000313" key="5">
    <source>
        <dbReference type="Proteomes" id="UP000271472"/>
    </source>
</evidence>
<comment type="caution">
    <text evidence="4">The sequence shown here is derived from an EMBL/GenBank/DDBJ whole genome shotgun (WGS) entry which is preliminary data.</text>
</comment>
<evidence type="ECO:0000313" key="4">
    <source>
        <dbReference type="EMBL" id="RNM33186.1"/>
    </source>
</evidence>
<gene>
    <name evidence="4" type="ORF">DMP05_08800</name>
</gene>
<evidence type="ECO:0000256" key="1">
    <source>
        <dbReference type="ARBA" id="ARBA00022676"/>
    </source>
</evidence>
<dbReference type="Proteomes" id="UP000271472">
    <property type="component" value="Unassembled WGS sequence"/>
</dbReference>
<dbReference type="OrthoDB" id="1666828at2"/>
<protein>
    <recommendedName>
        <fullName evidence="3">Glycosyltransferase 2-like domain-containing protein</fullName>
    </recommendedName>
</protein>
<dbReference type="InterPro" id="IPR001173">
    <property type="entry name" value="Glyco_trans_2-like"/>
</dbReference>
<dbReference type="Pfam" id="PF00535">
    <property type="entry name" value="Glycos_transf_2"/>
    <property type="match status" value="1"/>
</dbReference>